<feature type="domain" description="Major facilitator superfamily (MFS) profile" evidence="6">
    <location>
        <begin position="225"/>
        <end position="418"/>
    </location>
</feature>
<evidence type="ECO:0000259" key="6">
    <source>
        <dbReference type="PROSITE" id="PS50850"/>
    </source>
</evidence>
<dbReference type="EMBL" id="CP146612">
    <property type="protein sequence ID" value="WWX25793.1"/>
    <property type="molecule type" value="Genomic_DNA"/>
</dbReference>
<dbReference type="RefSeq" id="WP_338738317.1">
    <property type="nucleotide sequence ID" value="NZ_CP146612.1"/>
</dbReference>
<feature type="transmembrane region" description="Helical" evidence="5">
    <location>
        <begin position="50"/>
        <end position="68"/>
    </location>
</feature>
<proteinExistence type="predicted"/>
<feature type="transmembrane region" description="Helical" evidence="5">
    <location>
        <begin position="299"/>
        <end position="317"/>
    </location>
</feature>
<gene>
    <name evidence="7" type="ORF">V8247_02145</name>
</gene>
<evidence type="ECO:0000256" key="1">
    <source>
        <dbReference type="ARBA" id="ARBA00004651"/>
    </source>
</evidence>
<evidence type="ECO:0000313" key="8">
    <source>
        <dbReference type="Proteomes" id="UP001375370"/>
    </source>
</evidence>
<dbReference type="InterPro" id="IPR020846">
    <property type="entry name" value="MFS_dom"/>
</dbReference>
<sequence>MKRLRFPVLGISDYLKITILGLGLTALSQSLHGIILPLRVLDFVGEADKNTALGALTFTGLVIAALWQPVAGALSDSTVTRWGRRKPYVIGGGIAGLLLLPGIGLAGSLAALFVLYCLLQLASNTAQGPYQGYLPELVSPAYRGRASSLKSLMEIMGGAVAVLVVGRLLSGYTMADDRGLWTALWLLALLNMGILVYLWKRLREPPIVLPLPKFKNPLLSYRFNLKEVPGFGWFLASRLLVLMAGATIQQFALYYIRDVIGVSDPAGATAGFLVIAVAGMALSVFPAGYLADRYGRHRLSMAAALTGAFGILILIVWPTAAAVYVAAAITGYATGTFVVVNWALAADLVVPGQEARYLAIANMATAGGAALARLIGPVIDHFNGVSANMGYQVMLSAALLYFVIGGLLILKVKRPASQ</sequence>
<evidence type="ECO:0000313" key="7">
    <source>
        <dbReference type="EMBL" id="WWX25793.1"/>
    </source>
</evidence>
<dbReference type="Pfam" id="PF13347">
    <property type="entry name" value="MFS_2"/>
    <property type="match status" value="1"/>
</dbReference>
<keyword evidence="4 5" id="KW-0472">Membrane</keyword>
<protein>
    <submittedName>
        <fullName evidence="7">MFS transporter</fullName>
    </submittedName>
</protein>
<dbReference type="Gene3D" id="1.20.1250.20">
    <property type="entry name" value="MFS general substrate transporter like domains"/>
    <property type="match status" value="2"/>
</dbReference>
<evidence type="ECO:0000256" key="5">
    <source>
        <dbReference type="SAM" id="Phobius"/>
    </source>
</evidence>
<accession>A0ABZ2J4G2</accession>
<dbReference type="PANTHER" id="PTHR23528">
    <property type="match status" value="1"/>
</dbReference>
<feature type="transmembrane region" description="Helical" evidence="5">
    <location>
        <begin position="323"/>
        <end position="345"/>
    </location>
</feature>
<dbReference type="PANTHER" id="PTHR23528:SF1">
    <property type="entry name" value="MAJOR FACILITATOR SUPERFAMILY (MFS) PROFILE DOMAIN-CONTAINING PROTEIN"/>
    <property type="match status" value="1"/>
</dbReference>
<evidence type="ECO:0000256" key="3">
    <source>
        <dbReference type="ARBA" id="ARBA00022989"/>
    </source>
</evidence>
<feature type="transmembrane region" description="Helical" evidence="5">
    <location>
        <begin position="14"/>
        <end position="38"/>
    </location>
</feature>
<feature type="transmembrane region" description="Helical" evidence="5">
    <location>
        <begin position="180"/>
        <end position="199"/>
    </location>
</feature>
<name>A0ABZ2J4G2_9CHLR</name>
<organism evidence="7 8">
    <name type="scientific">Candidatus Dehalogenimonas loeffleri</name>
    <dbReference type="NCBI Taxonomy" id="3127115"/>
    <lineage>
        <taxon>Bacteria</taxon>
        <taxon>Bacillati</taxon>
        <taxon>Chloroflexota</taxon>
        <taxon>Dehalococcoidia</taxon>
        <taxon>Dehalococcoidales</taxon>
        <taxon>Dehalococcoidaceae</taxon>
        <taxon>Dehalogenimonas</taxon>
    </lineage>
</organism>
<evidence type="ECO:0000256" key="4">
    <source>
        <dbReference type="ARBA" id="ARBA00023136"/>
    </source>
</evidence>
<feature type="transmembrane region" description="Helical" evidence="5">
    <location>
        <begin position="231"/>
        <end position="256"/>
    </location>
</feature>
<dbReference type="Proteomes" id="UP001375370">
    <property type="component" value="Chromosome"/>
</dbReference>
<feature type="transmembrane region" description="Helical" evidence="5">
    <location>
        <begin position="88"/>
        <end position="119"/>
    </location>
</feature>
<keyword evidence="2 5" id="KW-0812">Transmembrane</keyword>
<keyword evidence="3 5" id="KW-1133">Transmembrane helix</keyword>
<feature type="transmembrane region" description="Helical" evidence="5">
    <location>
        <begin position="357"/>
        <end position="379"/>
    </location>
</feature>
<comment type="subcellular location">
    <subcellularLocation>
        <location evidence="1">Cell membrane</location>
        <topology evidence="1">Multi-pass membrane protein</topology>
    </subcellularLocation>
</comment>
<dbReference type="InterPro" id="IPR036259">
    <property type="entry name" value="MFS_trans_sf"/>
</dbReference>
<feature type="transmembrane region" description="Helical" evidence="5">
    <location>
        <begin position="268"/>
        <end position="287"/>
    </location>
</feature>
<dbReference type="PROSITE" id="PS50850">
    <property type="entry name" value="MFS"/>
    <property type="match status" value="1"/>
</dbReference>
<reference evidence="7 8" key="1">
    <citation type="submission" date="2024-03" db="EMBL/GenBank/DDBJ databases">
        <title>A Dehalogenimonas Isolated from Estuarine Sediments Dihaloeliminates Chlorinated Alkanes.</title>
        <authorList>
            <person name="Yang Y."/>
            <person name="Wang H."/>
        </authorList>
    </citation>
    <scope>NUCLEOTIDE SEQUENCE [LARGE SCALE GENOMIC DNA]</scope>
    <source>
        <strain evidence="7 8">W</strain>
    </source>
</reference>
<dbReference type="SUPFAM" id="SSF103473">
    <property type="entry name" value="MFS general substrate transporter"/>
    <property type="match status" value="1"/>
</dbReference>
<keyword evidence="8" id="KW-1185">Reference proteome</keyword>
<evidence type="ECO:0000256" key="2">
    <source>
        <dbReference type="ARBA" id="ARBA00022692"/>
    </source>
</evidence>
<feature type="transmembrane region" description="Helical" evidence="5">
    <location>
        <begin position="391"/>
        <end position="410"/>
    </location>
</feature>